<evidence type="ECO:0000256" key="3">
    <source>
        <dbReference type="ARBA" id="ARBA00022989"/>
    </source>
</evidence>
<keyword evidence="2 5" id="KW-0812">Transmembrane</keyword>
<gene>
    <name evidence="7" type="ORF">E6Q11_03520</name>
</gene>
<evidence type="ECO:0000256" key="2">
    <source>
        <dbReference type="ARBA" id="ARBA00022692"/>
    </source>
</evidence>
<keyword evidence="7" id="KW-0378">Hydrolase</keyword>
<evidence type="ECO:0000313" key="8">
    <source>
        <dbReference type="Proteomes" id="UP000321026"/>
    </source>
</evidence>
<comment type="caution">
    <text evidence="7">The sequence shown here is derived from an EMBL/GenBank/DDBJ whole genome shotgun (WGS) entry which is preliminary data.</text>
</comment>
<sequence length="116" mass="13576">MIFLCLQNQGKVYTSSMKHIHLQMPDLRHVDWKSPVNTISALSILGGLIYIFYPDIVIYGAIWSSPVGFFGRIQEFIMYSFLHAGFFHTLSNVIFFLFIGRTIELTHGQKWTWMLW</sequence>
<evidence type="ECO:0000256" key="4">
    <source>
        <dbReference type="ARBA" id="ARBA00023136"/>
    </source>
</evidence>
<dbReference type="AlphaFoldDB" id="A0A5C7J6E1"/>
<dbReference type="Gene3D" id="1.20.1540.10">
    <property type="entry name" value="Rhomboid-like"/>
    <property type="match status" value="1"/>
</dbReference>
<protein>
    <submittedName>
        <fullName evidence="7">Rhomboid family intramembrane serine protease</fullName>
    </submittedName>
</protein>
<dbReference type="Proteomes" id="UP000321026">
    <property type="component" value="Unassembled WGS sequence"/>
</dbReference>
<evidence type="ECO:0000313" key="7">
    <source>
        <dbReference type="EMBL" id="TXG77009.1"/>
    </source>
</evidence>
<dbReference type="Pfam" id="PF01694">
    <property type="entry name" value="Rhomboid"/>
    <property type="match status" value="1"/>
</dbReference>
<keyword evidence="4 5" id="KW-0472">Membrane</keyword>
<dbReference type="GO" id="GO:0006508">
    <property type="term" value="P:proteolysis"/>
    <property type="evidence" value="ECO:0007669"/>
    <property type="project" value="UniProtKB-KW"/>
</dbReference>
<keyword evidence="3 5" id="KW-1133">Transmembrane helix</keyword>
<evidence type="ECO:0000256" key="1">
    <source>
        <dbReference type="ARBA" id="ARBA00004141"/>
    </source>
</evidence>
<reference evidence="7 8" key="1">
    <citation type="submission" date="2018-09" db="EMBL/GenBank/DDBJ databases">
        <title>Metagenome Assembled Genomes from an Advanced Water Purification Facility.</title>
        <authorList>
            <person name="Stamps B.W."/>
            <person name="Spear J.R."/>
        </authorList>
    </citation>
    <scope>NUCLEOTIDE SEQUENCE [LARGE SCALE GENOMIC DNA]</scope>
    <source>
        <strain evidence="7">Bin_63_2</strain>
    </source>
</reference>
<comment type="subcellular location">
    <subcellularLocation>
        <location evidence="1">Membrane</location>
        <topology evidence="1">Multi-pass membrane protein</topology>
    </subcellularLocation>
</comment>
<dbReference type="EMBL" id="SSDS01000057">
    <property type="protein sequence ID" value="TXG77009.1"/>
    <property type="molecule type" value="Genomic_DNA"/>
</dbReference>
<feature type="transmembrane region" description="Helical" evidence="5">
    <location>
        <begin position="42"/>
        <end position="64"/>
    </location>
</feature>
<feature type="domain" description="Peptidase S54 rhomboid" evidence="6">
    <location>
        <begin position="73"/>
        <end position="113"/>
    </location>
</feature>
<organism evidence="7 8">
    <name type="scientific">Candidatus Dojkabacteria bacterium</name>
    <dbReference type="NCBI Taxonomy" id="2099670"/>
    <lineage>
        <taxon>Bacteria</taxon>
        <taxon>Candidatus Dojkabacteria</taxon>
    </lineage>
</organism>
<name>A0A5C7J6E1_9BACT</name>
<proteinExistence type="predicted"/>
<dbReference type="InterPro" id="IPR022764">
    <property type="entry name" value="Peptidase_S54_rhomboid_dom"/>
</dbReference>
<dbReference type="GO" id="GO:0004252">
    <property type="term" value="F:serine-type endopeptidase activity"/>
    <property type="evidence" value="ECO:0007669"/>
    <property type="project" value="InterPro"/>
</dbReference>
<evidence type="ECO:0000256" key="5">
    <source>
        <dbReference type="SAM" id="Phobius"/>
    </source>
</evidence>
<dbReference type="GO" id="GO:0016020">
    <property type="term" value="C:membrane"/>
    <property type="evidence" value="ECO:0007669"/>
    <property type="project" value="UniProtKB-SubCell"/>
</dbReference>
<dbReference type="InterPro" id="IPR035952">
    <property type="entry name" value="Rhomboid-like_sf"/>
</dbReference>
<feature type="transmembrane region" description="Helical" evidence="5">
    <location>
        <begin position="76"/>
        <end position="100"/>
    </location>
</feature>
<dbReference type="SUPFAM" id="SSF144091">
    <property type="entry name" value="Rhomboid-like"/>
    <property type="match status" value="1"/>
</dbReference>
<evidence type="ECO:0000259" key="6">
    <source>
        <dbReference type="Pfam" id="PF01694"/>
    </source>
</evidence>
<keyword evidence="7" id="KW-0645">Protease</keyword>
<accession>A0A5C7J6E1</accession>